<evidence type="ECO:0000313" key="3">
    <source>
        <dbReference type="EMBL" id="QTR51191.1"/>
    </source>
</evidence>
<dbReference type="InterPro" id="IPR003959">
    <property type="entry name" value="ATPase_AAA_core"/>
</dbReference>
<evidence type="ECO:0000313" key="4">
    <source>
        <dbReference type="Proteomes" id="UP000672027"/>
    </source>
</evidence>
<keyword evidence="4" id="KW-1185">Reference proteome</keyword>
<dbReference type="InterPro" id="IPR038729">
    <property type="entry name" value="Rad50/SbcC_AAA"/>
</dbReference>
<feature type="domain" description="Rad50/SbcC-type AAA" evidence="2">
    <location>
        <begin position="9"/>
        <end position="174"/>
    </location>
</feature>
<dbReference type="Gene3D" id="3.40.50.300">
    <property type="entry name" value="P-loop containing nucleotide triphosphate hydrolases"/>
    <property type="match status" value="2"/>
</dbReference>
<dbReference type="CDD" id="cd00267">
    <property type="entry name" value="ABC_ATPase"/>
    <property type="match status" value="1"/>
</dbReference>
<feature type="domain" description="ATPase AAA-type core" evidence="1">
    <location>
        <begin position="204"/>
        <end position="349"/>
    </location>
</feature>
<dbReference type="EMBL" id="CP072800">
    <property type="protein sequence ID" value="QTR51191.1"/>
    <property type="molecule type" value="Genomic_DNA"/>
</dbReference>
<reference evidence="3 4" key="1">
    <citation type="submission" date="2021-04" db="EMBL/GenBank/DDBJ databases">
        <title>Genomics, taxonomy and metabolism of representatives of sulfur bacteria of the genus Thiothrix: Thiothrix fructosivorans QT, Thiothrix unzii A1T and three new species, Thiothrix subterranea sp. nov., Thiothrix litoralis sp. nov. and 'Candidatus Thiothrix anitrata' sp. nov.</title>
        <authorList>
            <person name="Ravin N.V."/>
            <person name="Smolyakov D."/>
            <person name="Rudenko T.S."/>
            <person name="Mardanov A.V."/>
            <person name="Beletsky A.V."/>
            <person name="Markov N.D."/>
            <person name="Fomenkov A.I."/>
            <person name="Roberts R.J."/>
            <person name="Karnachuk O.V."/>
            <person name="Novikov A."/>
            <person name="Grabovich M.Y."/>
        </authorList>
    </citation>
    <scope>NUCLEOTIDE SEQUENCE [LARGE SCALE GENOMIC DNA]</scope>
    <source>
        <strain evidence="3 4">A52</strain>
    </source>
</reference>
<dbReference type="Pfam" id="PF13304">
    <property type="entry name" value="AAA_21"/>
    <property type="match status" value="1"/>
</dbReference>
<dbReference type="InterPro" id="IPR027417">
    <property type="entry name" value="P-loop_NTPase"/>
</dbReference>
<proteinExistence type="predicted"/>
<dbReference type="Pfam" id="PF13476">
    <property type="entry name" value="AAA_23"/>
    <property type="match status" value="1"/>
</dbReference>
<protein>
    <submittedName>
        <fullName evidence="3">AAA family ATPase</fullName>
    </submittedName>
</protein>
<gene>
    <name evidence="3" type="ORF">J8380_06485</name>
</gene>
<dbReference type="Proteomes" id="UP000672027">
    <property type="component" value="Chromosome"/>
</dbReference>
<dbReference type="PANTHER" id="PTHR32182:SF23">
    <property type="entry name" value="ATP BINDING PROTEIN"/>
    <property type="match status" value="1"/>
</dbReference>
<organism evidence="3 4">
    <name type="scientific">Candidatus Thiothrix anitrata</name>
    <dbReference type="NCBI Taxonomy" id="2823902"/>
    <lineage>
        <taxon>Bacteria</taxon>
        <taxon>Pseudomonadati</taxon>
        <taxon>Pseudomonadota</taxon>
        <taxon>Gammaproteobacteria</taxon>
        <taxon>Thiotrichales</taxon>
        <taxon>Thiotrichaceae</taxon>
        <taxon>Thiothrix</taxon>
    </lineage>
</organism>
<evidence type="ECO:0000259" key="2">
    <source>
        <dbReference type="Pfam" id="PF13476"/>
    </source>
</evidence>
<dbReference type="RefSeq" id="WP_210229387.1">
    <property type="nucleotide sequence ID" value="NZ_CP072800.1"/>
</dbReference>
<evidence type="ECO:0000259" key="1">
    <source>
        <dbReference type="Pfam" id="PF13304"/>
    </source>
</evidence>
<dbReference type="SUPFAM" id="SSF52540">
    <property type="entry name" value="P-loop containing nucleoside triphosphate hydrolases"/>
    <property type="match status" value="1"/>
</dbReference>
<sequence>MNTYTGLQSIQLQNYRCFSDLTVELDKYMTVLVANNGAGKTTVLDAIAVSLSAFVGAFHNGKRYGISKDDVLLKIMDTEILEMEAQYPSIFICKGLILGEVVDWERRMNTPHSYNTFKEAKQVIDIGTRLQTSIADEENSDVILPVIAYYGTGRLWAQKKMTGNKVFSSEFYSRTSGYLDCLDPASSYKYFVDWLRYTSKAHNQLRDQNIEKFGERGLHMTTPYQALLKGIGSVVDVCLAETGWHNLRFSDIHDQPIIEHRKYGMLAVNQLSDGIRNMIAMIADIAYRAVRLNKQFKEDAPLKSPGIVLIDEVDMHLHPSWQQNVLAHLRKAFPHMQFVVTTHSPQVLSTIPSENIRLLTENIDGKTIAAKPVAESYARTNADVLETVMQVSPMPKVKESADLERYRQIIEQGNWNSPKAQQLRQKLEDALGKSHAELIRLDTVKRRRELLG</sequence>
<accession>A0ABX7X5M9</accession>
<name>A0ABX7X5M9_9GAMM</name>
<dbReference type="PANTHER" id="PTHR32182">
    <property type="entry name" value="DNA REPLICATION AND REPAIR PROTEIN RECF"/>
    <property type="match status" value="1"/>
</dbReference>